<dbReference type="AlphaFoldDB" id="A0A7K1Y0T3"/>
<dbReference type="SMART" id="SM00857">
    <property type="entry name" value="Resolvase"/>
    <property type="match status" value="1"/>
</dbReference>
<dbReference type="CDD" id="cd00338">
    <property type="entry name" value="Ser_Recombinase"/>
    <property type="match status" value="1"/>
</dbReference>
<keyword evidence="1" id="KW-0238">DNA-binding</keyword>
<keyword evidence="2" id="KW-0233">DNA recombination</keyword>
<dbReference type="Gene3D" id="3.40.50.1390">
    <property type="entry name" value="Resolvase, N-terminal catalytic domain"/>
    <property type="match status" value="1"/>
</dbReference>
<accession>A0A7K1Y0T3</accession>
<evidence type="ECO:0000259" key="3">
    <source>
        <dbReference type="PROSITE" id="PS51736"/>
    </source>
</evidence>
<dbReference type="Proteomes" id="UP000451233">
    <property type="component" value="Unassembled WGS sequence"/>
</dbReference>
<dbReference type="SUPFAM" id="SSF53041">
    <property type="entry name" value="Resolvase-like"/>
    <property type="match status" value="1"/>
</dbReference>
<keyword evidence="5" id="KW-1185">Reference proteome</keyword>
<proteinExistence type="predicted"/>
<evidence type="ECO:0000256" key="1">
    <source>
        <dbReference type="ARBA" id="ARBA00023125"/>
    </source>
</evidence>
<dbReference type="PANTHER" id="PTHR30461:SF2">
    <property type="entry name" value="SERINE RECOMBINASE PINE-RELATED"/>
    <property type="match status" value="1"/>
</dbReference>
<gene>
    <name evidence="4" type="ORF">GS398_16405</name>
</gene>
<comment type="caution">
    <text evidence="4">The sequence shown here is derived from an EMBL/GenBank/DDBJ whole genome shotgun (WGS) entry which is preliminary data.</text>
</comment>
<protein>
    <submittedName>
        <fullName evidence="4">Recombinase family protein</fullName>
    </submittedName>
</protein>
<evidence type="ECO:0000313" key="5">
    <source>
        <dbReference type="Proteomes" id="UP000451233"/>
    </source>
</evidence>
<dbReference type="GO" id="GO:0003677">
    <property type="term" value="F:DNA binding"/>
    <property type="evidence" value="ECO:0007669"/>
    <property type="project" value="UniProtKB-KW"/>
</dbReference>
<dbReference type="InterPro" id="IPR050639">
    <property type="entry name" value="SSR_resolvase"/>
</dbReference>
<dbReference type="InterPro" id="IPR036162">
    <property type="entry name" value="Resolvase-like_N_sf"/>
</dbReference>
<evidence type="ECO:0000256" key="2">
    <source>
        <dbReference type="ARBA" id="ARBA00023172"/>
    </source>
</evidence>
<dbReference type="PROSITE" id="PS51736">
    <property type="entry name" value="RECOMBINASES_3"/>
    <property type="match status" value="1"/>
</dbReference>
<dbReference type="RefSeq" id="WP_160907902.1">
    <property type="nucleotide sequence ID" value="NZ_WVHS01000004.1"/>
</dbReference>
<evidence type="ECO:0000313" key="4">
    <source>
        <dbReference type="EMBL" id="MXV16884.1"/>
    </source>
</evidence>
<dbReference type="EMBL" id="WVHS01000004">
    <property type="protein sequence ID" value="MXV16884.1"/>
    <property type="molecule type" value="Genomic_DNA"/>
</dbReference>
<organism evidence="4 5">
    <name type="scientific">Hufsiella ginkgonis</name>
    <dbReference type="NCBI Taxonomy" id="2695274"/>
    <lineage>
        <taxon>Bacteria</taxon>
        <taxon>Pseudomonadati</taxon>
        <taxon>Bacteroidota</taxon>
        <taxon>Sphingobacteriia</taxon>
        <taxon>Sphingobacteriales</taxon>
        <taxon>Sphingobacteriaceae</taxon>
        <taxon>Hufsiella</taxon>
    </lineage>
</organism>
<dbReference type="InterPro" id="IPR006119">
    <property type="entry name" value="Resolv_N"/>
</dbReference>
<dbReference type="PANTHER" id="PTHR30461">
    <property type="entry name" value="DNA-INVERTASE FROM LAMBDOID PROPHAGE"/>
    <property type="match status" value="1"/>
</dbReference>
<dbReference type="GO" id="GO:0000150">
    <property type="term" value="F:DNA strand exchange activity"/>
    <property type="evidence" value="ECO:0007669"/>
    <property type="project" value="InterPro"/>
</dbReference>
<feature type="domain" description="Resolvase/invertase-type recombinase catalytic" evidence="3">
    <location>
        <begin position="3"/>
        <end position="138"/>
    </location>
</feature>
<name>A0A7K1Y0T3_9SPHI</name>
<reference evidence="4 5" key="1">
    <citation type="submission" date="2019-11" db="EMBL/GenBank/DDBJ databases">
        <title>Pedobacter sp. HMF7056 Genome sequencing and assembly.</title>
        <authorList>
            <person name="Kang H."/>
            <person name="Kim H."/>
            <person name="Joh K."/>
        </authorList>
    </citation>
    <scope>NUCLEOTIDE SEQUENCE [LARGE SCALE GENOMIC DNA]</scope>
    <source>
        <strain evidence="4 5">HMF7056</strain>
    </source>
</reference>
<dbReference type="Pfam" id="PF00239">
    <property type="entry name" value="Resolvase"/>
    <property type="match status" value="1"/>
</dbReference>
<sequence length="217" mass="24220">MKHAIAYYRVSTGRQGKSGLGLDAQQSAVQHYCNTNGFDLLTEVIEVKSTRKHRAGLYEALELCRKNKATLIVARLDRLGRDVEQIAGVVKSKVKIVVADNPHANELTIHILAAVAQDQRQRISETTKEALNAARKRGVELGKNGKILSVINKQAAEEFATKLSPVIRRLRKRGIISIRAVSNELNKKGVPTFREGGKWHPTTVFALMNRLNKQHRD</sequence>